<organism evidence="6 7">
    <name type="scientific">Natronincola ferrireducens</name>
    <dbReference type="NCBI Taxonomy" id="393762"/>
    <lineage>
        <taxon>Bacteria</taxon>
        <taxon>Bacillati</taxon>
        <taxon>Bacillota</taxon>
        <taxon>Clostridia</taxon>
        <taxon>Peptostreptococcales</taxon>
        <taxon>Natronincolaceae</taxon>
        <taxon>Natronincola</taxon>
    </lineage>
</organism>
<gene>
    <name evidence="6" type="ORF">SAMN05660472_01830</name>
</gene>
<proteinExistence type="inferred from homology"/>
<feature type="compositionally biased region" description="Polar residues" evidence="4">
    <location>
        <begin position="32"/>
        <end position="46"/>
    </location>
</feature>
<dbReference type="OrthoDB" id="9772924at2"/>
<dbReference type="EMBL" id="FNFP01000003">
    <property type="protein sequence ID" value="SDK70829.1"/>
    <property type="molecule type" value="Genomic_DNA"/>
</dbReference>
<accession>A0A1G9E425</accession>
<keyword evidence="3" id="KW-0732">Signal</keyword>
<sequence>MKKILKPISIILILVLSLTMLVGCGSKKSDNQQESTATDVTSGEVSEQSKEGGVVTIALSATPKTIDPVKYTGVYEGDIIVNVGNTLVRYKQDLSEVVANLATEWSVSEDGKVYNFKLRDDVYFQKGKYQDGRQMKADDIKYSLERSAKESAMNRLSMLDYVEVVNDFEVNCYLKDANSSFLTVLTDAGNVIVPQEEVEGWGDAFGFNLVGTGPFKVVEWKRDDSVILERNENYWGPKPYLDGVTFKFIADQNMMTNALRTGEIDIATGLTGESVKIVNDDPNLVLSEIPGLHVAYFYMNLIEGPTTDKRVREAIIRAIDIDQMVKGIYQYDEAQRAYLPLPPGSWGYDPDLESLIPSYDPEKAKELLTEAGYPDGFKTEIYVADQPARVKMATIIQQFLKQNLNIDLDIKTAEWGTFSDIASKGKAPIYGMSWTWYPDPYFFLNQMFHSSQIGALGNGQGFNKPEVDELLDEAARVSNQEERAELYKKALKSITEEYSRVNYSNEKVIYGLTSRVQGFEMRADNQKIFVSPEVNVWLRK</sequence>
<dbReference type="PANTHER" id="PTHR30290:SF9">
    <property type="entry name" value="OLIGOPEPTIDE-BINDING PROTEIN APPA"/>
    <property type="match status" value="1"/>
</dbReference>
<evidence type="ECO:0000259" key="5">
    <source>
        <dbReference type="Pfam" id="PF00496"/>
    </source>
</evidence>
<dbReference type="InterPro" id="IPR030678">
    <property type="entry name" value="Peptide/Ni-bd"/>
</dbReference>
<evidence type="ECO:0000256" key="2">
    <source>
        <dbReference type="ARBA" id="ARBA00022448"/>
    </source>
</evidence>
<evidence type="ECO:0000256" key="3">
    <source>
        <dbReference type="ARBA" id="ARBA00022729"/>
    </source>
</evidence>
<keyword evidence="2" id="KW-0813">Transport</keyword>
<protein>
    <submittedName>
        <fullName evidence="6">Peptide/nickel transport system substrate-binding protein</fullName>
    </submittedName>
</protein>
<dbReference type="PIRSF" id="PIRSF002741">
    <property type="entry name" value="MppA"/>
    <property type="match status" value="1"/>
</dbReference>
<dbReference type="CDD" id="cd00995">
    <property type="entry name" value="PBP2_NikA_DppA_OppA_like"/>
    <property type="match status" value="1"/>
</dbReference>
<evidence type="ECO:0000256" key="4">
    <source>
        <dbReference type="SAM" id="MobiDB-lite"/>
    </source>
</evidence>
<evidence type="ECO:0000313" key="7">
    <source>
        <dbReference type="Proteomes" id="UP000198718"/>
    </source>
</evidence>
<dbReference type="PROSITE" id="PS51257">
    <property type="entry name" value="PROKAR_LIPOPROTEIN"/>
    <property type="match status" value="1"/>
</dbReference>
<evidence type="ECO:0000313" key="6">
    <source>
        <dbReference type="EMBL" id="SDK70829.1"/>
    </source>
</evidence>
<dbReference type="Pfam" id="PF00496">
    <property type="entry name" value="SBP_bac_5"/>
    <property type="match status" value="1"/>
</dbReference>
<feature type="domain" description="Solute-binding protein family 5" evidence="5">
    <location>
        <begin position="96"/>
        <end position="453"/>
    </location>
</feature>
<dbReference type="Proteomes" id="UP000198718">
    <property type="component" value="Unassembled WGS sequence"/>
</dbReference>
<dbReference type="RefSeq" id="WP_090553395.1">
    <property type="nucleotide sequence ID" value="NZ_FNFP01000003.1"/>
</dbReference>
<dbReference type="InterPro" id="IPR000914">
    <property type="entry name" value="SBP_5_dom"/>
</dbReference>
<dbReference type="GO" id="GO:0043190">
    <property type="term" value="C:ATP-binding cassette (ABC) transporter complex"/>
    <property type="evidence" value="ECO:0007669"/>
    <property type="project" value="InterPro"/>
</dbReference>
<name>A0A1G9E425_9FIRM</name>
<dbReference type="SUPFAM" id="SSF53850">
    <property type="entry name" value="Periplasmic binding protein-like II"/>
    <property type="match status" value="1"/>
</dbReference>
<keyword evidence="7" id="KW-1185">Reference proteome</keyword>
<dbReference type="Gene3D" id="3.90.76.10">
    <property type="entry name" value="Dipeptide-binding Protein, Domain 1"/>
    <property type="match status" value="1"/>
</dbReference>
<dbReference type="GO" id="GO:0042597">
    <property type="term" value="C:periplasmic space"/>
    <property type="evidence" value="ECO:0007669"/>
    <property type="project" value="UniProtKB-ARBA"/>
</dbReference>
<comment type="similarity">
    <text evidence="1">Belongs to the bacterial solute-binding protein 5 family.</text>
</comment>
<evidence type="ECO:0000256" key="1">
    <source>
        <dbReference type="ARBA" id="ARBA00005695"/>
    </source>
</evidence>
<dbReference type="STRING" id="393762.SAMN05660472_01830"/>
<dbReference type="Gene3D" id="3.40.190.10">
    <property type="entry name" value="Periplasmic binding protein-like II"/>
    <property type="match status" value="1"/>
</dbReference>
<dbReference type="AlphaFoldDB" id="A0A1G9E425"/>
<reference evidence="6 7" key="1">
    <citation type="submission" date="2016-10" db="EMBL/GenBank/DDBJ databases">
        <authorList>
            <person name="de Groot N.N."/>
        </authorList>
    </citation>
    <scope>NUCLEOTIDE SEQUENCE [LARGE SCALE GENOMIC DNA]</scope>
    <source>
        <strain evidence="6 7">DSM 18346</strain>
    </source>
</reference>
<dbReference type="GO" id="GO:0015833">
    <property type="term" value="P:peptide transport"/>
    <property type="evidence" value="ECO:0007669"/>
    <property type="project" value="TreeGrafter"/>
</dbReference>
<dbReference type="GO" id="GO:1904680">
    <property type="term" value="F:peptide transmembrane transporter activity"/>
    <property type="evidence" value="ECO:0007669"/>
    <property type="project" value="TreeGrafter"/>
</dbReference>
<dbReference type="PANTHER" id="PTHR30290">
    <property type="entry name" value="PERIPLASMIC BINDING COMPONENT OF ABC TRANSPORTER"/>
    <property type="match status" value="1"/>
</dbReference>
<feature type="region of interest" description="Disordered" evidence="4">
    <location>
        <begin position="26"/>
        <end position="47"/>
    </location>
</feature>
<dbReference type="Gene3D" id="3.10.105.10">
    <property type="entry name" value="Dipeptide-binding Protein, Domain 3"/>
    <property type="match status" value="1"/>
</dbReference>
<dbReference type="InterPro" id="IPR039424">
    <property type="entry name" value="SBP_5"/>
</dbReference>